<evidence type="ECO:0000313" key="1">
    <source>
        <dbReference type="EMBL" id="KAK3937216.1"/>
    </source>
</evidence>
<dbReference type="Proteomes" id="UP001303473">
    <property type="component" value="Unassembled WGS sequence"/>
</dbReference>
<proteinExistence type="predicted"/>
<gene>
    <name evidence="1" type="ORF">QBC46DRAFT_416666</name>
</gene>
<name>A0AAN6N136_9PEZI</name>
<accession>A0AAN6N136</accession>
<keyword evidence="2" id="KW-1185">Reference proteome</keyword>
<dbReference type="EMBL" id="MU853860">
    <property type="protein sequence ID" value="KAK3937216.1"/>
    <property type="molecule type" value="Genomic_DNA"/>
</dbReference>
<comment type="caution">
    <text evidence="1">The sequence shown here is derived from an EMBL/GenBank/DDBJ whole genome shotgun (WGS) entry which is preliminary data.</text>
</comment>
<organism evidence="1 2">
    <name type="scientific">Diplogelasinospora grovesii</name>
    <dbReference type="NCBI Taxonomy" id="303347"/>
    <lineage>
        <taxon>Eukaryota</taxon>
        <taxon>Fungi</taxon>
        <taxon>Dikarya</taxon>
        <taxon>Ascomycota</taxon>
        <taxon>Pezizomycotina</taxon>
        <taxon>Sordariomycetes</taxon>
        <taxon>Sordariomycetidae</taxon>
        <taxon>Sordariales</taxon>
        <taxon>Diplogelasinosporaceae</taxon>
        <taxon>Diplogelasinospora</taxon>
    </lineage>
</organism>
<evidence type="ECO:0000313" key="2">
    <source>
        <dbReference type="Proteomes" id="UP001303473"/>
    </source>
</evidence>
<reference evidence="2" key="1">
    <citation type="journal article" date="2023" name="Mol. Phylogenet. Evol.">
        <title>Genome-scale phylogeny and comparative genomics of the fungal order Sordariales.</title>
        <authorList>
            <person name="Hensen N."/>
            <person name="Bonometti L."/>
            <person name="Westerberg I."/>
            <person name="Brannstrom I.O."/>
            <person name="Guillou S."/>
            <person name="Cros-Aarteil S."/>
            <person name="Calhoun S."/>
            <person name="Haridas S."/>
            <person name="Kuo A."/>
            <person name="Mondo S."/>
            <person name="Pangilinan J."/>
            <person name="Riley R."/>
            <person name="LaButti K."/>
            <person name="Andreopoulos B."/>
            <person name="Lipzen A."/>
            <person name="Chen C."/>
            <person name="Yan M."/>
            <person name="Daum C."/>
            <person name="Ng V."/>
            <person name="Clum A."/>
            <person name="Steindorff A."/>
            <person name="Ohm R.A."/>
            <person name="Martin F."/>
            <person name="Silar P."/>
            <person name="Natvig D.O."/>
            <person name="Lalanne C."/>
            <person name="Gautier V."/>
            <person name="Ament-Velasquez S.L."/>
            <person name="Kruys A."/>
            <person name="Hutchinson M.I."/>
            <person name="Powell A.J."/>
            <person name="Barry K."/>
            <person name="Miller A.N."/>
            <person name="Grigoriev I.V."/>
            <person name="Debuchy R."/>
            <person name="Gladieux P."/>
            <person name="Hiltunen Thoren M."/>
            <person name="Johannesson H."/>
        </authorList>
    </citation>
    <scope>NUCLEOTIDE SEQUENCE [LARGE SCALE GENOMIC DNA]</scope>
    <source>
        <strain evidence="2">CBS 340.73</strain>
    </source>
</reference>
<dbReference type="AlphaFoldDB" id="A0AAN6N136"/>
<sequence length="304" mass="33402">MAPQKFEIVLNDVNSEDAQFRLNNERDENNQPVPNRRLVTGYDDHRSKMRLLGEMPIVVHSTPRSTKPGYTLIVFEWNTQRLTLDARFRHVVITVCFTAKDPGRANPEVIKIAPSGESRYNLTRHRVSETSKRVVGGPVSVGAPGVSVSVGGVQYQWERSDVADVTDSITINGHLSTGGKSEPRCHTVEWSMEENTSQRSGVPAMLRTAVLLRRKACDDGHFQATVKAECTTSPAQDFVRKLRDLAGMLPRDEPLHFDPTVNEPAEPAFPQDQLTKVDLAGEFRFNAMTPLPAAAAGTGSGGAA</sequence>
<protein>
    <submittedName>
        <fullName evidence="1">Uncharacterized protein</fullName>
    </submittedName>
</protein>